<dbReference type="InterPro" id="IPR044855">
    <property type="entry name" value="CoA-Trfase_III_dom3_sf"/>
</dbReference>
<reference evidence="1 2" key="1">
    <citation type="journal article" date="2018" name="Front. Microbiol.">
        <title>Hydrolytic Capabilities as a Key to Environmental Success: Chitinolytic and Cellulolytic Acidobacteria From Acidic Sub-arctic Soils and Boreal Peatlands.</title>
        <authorList>
            <person name="Belova S.E."/>
            <person name="Ravin N.V."/>
            <person name="Pankratov T.A."/>
            <person name="Rakitin A.L."/>
            <person name="Ivanova A.A."/>
            <person name="Beletsky A.V."/>
            <person name="Mardanov A.V."/>
            <person name="Sinninghe Damste J.S."/>
            <person name="Dedysh S.N."/>
        </authorList>
    </citation>
    <scope>NUCLEOTIDE SEQUENCE [LARGE SCALE GENOMIC DNA]</scope>
    <source>
        <strain evidence="1 2">SBC82</strain>
    </source>
</reference>
<dbReference type="Proteomes" id="UP000253606">
    <property type="component" value="Chromosome"/>
</dbReference>
<dbReference type="AlphaFoldDB" id="A0A2Z5FTC4"/>
<evidence type="ECO:0000313" key="2">
    <source>
        <dbReference type="Proteomes" id="UP000253606"/>
    </source>
</evidence>
<dbReference type="Pfam" id="PF02515">
    <property type="entry name" value="CoA_transf_3"/>
    <property type="match status" value="1"/>
</dbReference>
<dbReference type="EMBL" id="CP030840">
    <property type="protein sequence ID" value="AXC10091.1"/>
    <property type="molecule type" value="Genomic_DNA"/>
</dbReference>
<protein>
    <recommendedName>
        <fullName evidence="3">CAIB/BAIF family protein</fullName>
    </recommendedName>
</protein>
<dbReference type="PANTHER" id="PTHR48229:SF1">
    <property type="entry name" value="ALPHA METHYLACYL-COA RACEMASE-RELATED"/>
    <property type="match status" value="1"/>
</dbReference>
<name>A0A2Z5FTC4_9BACT</name>
<dbReference type="InterPro" id="IPR003673">
    <property type="entry name" value="CoA-Trfase_fam_III"/>
</dbReference>
<organism evidence="1 2">
    <name type="scientific">Acidisarcina polymorpha</name>
    <dbReference type="NCBI Taxonomy" id="2211140"/>
    <lineage>
        <taxon>Bacteria</taxon>
        <taxon>Pseudomonadati</taxon>
        <taxon>Acidobacteriota</taxon>
        <taxon>Terriglobia</taxon>
        <taxon>Terriglobales</taxon>
        <taxon>Acidobacteriaceae</taxon>
        <taxon>Acidisarcina</taxon>
    </lineage>
</organism>
<dbReference type="InterPro" id="IPR023606">
    <property type="entry name" value="CoA-Trfase_III_dom_1_sf"/>
</dbReference>
<dbReference type="PANTHER" id="PTHR48229">
    <property type="entry name" value="CAIB/BAIF FAMILY ENZYME (AFU_ORTHOLOGUE AFUA_1G05360)-RELATED"/>
    <property type="match status" value="1"/>
</dbReference>
<dbReference type="KEGG" id="abas:ACPOL_0728"/>
<dbReference type="GO" id="GO:0003824">
    <property type="term" value="F:catalytic activity"/>
    <property type="evidence" value="ECO:0007669"/>
    <property type="project" value="InterPro"/>
</dbReference>
<gene>
    <name evidence="1" type="ORF">ACPOL_0728</name>
</gene>
<dbReference type="Gene3D" id="3.40.50.10540">
    <property type="entry name" value="Crotonobetainyl-coa:carnitine coa-transferase, domain 1"/>
    <property type="match status" value="2"/>
</dbReference>
<dbReference type="InterPro" id="IPR052985">
    <property type="entry name" value="CoA-trans_III_biosynth/detox"/>
</dbReference>
<keyword evidence="2" id="KW-1185">Reference proteome</keyword>
<accession>A0A2Z5FTC4</accession>
<dbReference type="Gene3D" id="3.30.1540.10">
    <property type="entry name" value="formyl-coa transferase, domain 3"/>
    <property type="match status" value="1"/>
</dbReference>
<proteinExistence type="predicted"/>
<sequence length="427" mass="46424">MRGLDPIIRSPHKLGEASATAQLLIGAAAAAIWETRTGERSNLSIDIVDALHFLHPTHYVSQAGHSINVGAEFVETNGIFQCEDGQYVMIEAGPPYPKLLKGYLDFFDCGNNKKSIAREIAKWNAKELEDALAAAGLPCCRAFSREKWLETEQGSLLDKVPVIEIEKIADSAPVPFPGTFSPLDGIRVLDFTHVLAGPRSTRSLAEYGAEVLHVSAPAYPDTLAQHLGVDVGKRCTYLDLRNPDELATMHRLASQADVFASTYRNGVNRKFHLTPAELASRSERGIVCMTANAYGHQGPWSDRPGFDQNGQVVSGFAVREGGEGPPKFSPVFYLADLMTGYFAAAGMMAALLRRSIEGGSYDVKLSLARSAMWVEELGLLPLNEQVDVPSDDIYPAKLNTIDTVYGPLSFLAAPLRFSGLELPSTKE</sequence>
<dbReference type="SUPFAM" id="SSF89796">
    <property type="entry name" value="CoA-transferase family III (CaiB/BaiF)"/>
    <property type="match status" value="2"/>
</dbReference>
<dbReference type="RefSeq" id="WP_161557177.1">
    <property type="nucleotide sequence ID" value="NZ_CP030840.1"/>
</dbReference>
<evidence type="ECO:0000313" key="1">
    <source>
        <dbReference type="EMBL" id="AXC10091.1"/>
    </source>
</evidence>
<evidence type="ECO:0008006" key="3">
    <source>
        <dbReference type="Google" id="ProtNLM"/>
    </source>
</evidence>